<keyword evidence="3 4" id="KW-0408">Iron</keyword>
<evidence type="ECO:0000256" key="3">
    <source>
        <dbReference type="ARBA" id="ARBA00023004"/>
    </source>
</evidence>
<keyword evidence="5" id="KW-0732">Signal</keyword>
<gene>
    <name evidence="7" type="ORF">FHS88_002315</name>
</gene>
<dbReference type="AlphaFoldDB" id="A0A840Y6F1"/>
<dbReference type="Proteomes" id="UP000562254">
    <property type="component" value="Unassembled WGS sequence"/>
</dbReference>
<evidence type="ECO:0000313" key="7">
    <source>
        <dbReference type="EMBL" id="MBB5690182.1"/>
    </source>
</evidence>
<dbReference type="PANTHER" id="PTHR35008:SF8">
    <property type="entry name" value="ALCOHOL DEHYDROGENASE CYTOCHROME C SUBUNIT"/>
    <property type="match status" value="1"/>
</dbReference>
<accession>A0A840Y6F1</accession>
<dbReference type="EMBL" id="JACIJE010000006">
    <property type="protein sequence ID" value="MBB5690182.1"/>
    <property type="molecule type" value="Genomic_DNA"/>
</dbReference>
<evidence type="ECO:0000259" key="6">
    <source>
        <dbReference type="PROSITE" id="PS51007"/>
    </source>
</evidence>
<evidence type="ECO:0000256" key="4">
    <source>
        <dbReference type="PROSITE-ProRule" id="PRU00433"/>
    </source>
</evidence>
<dbReference type="Pfam" id="PF00034">
    <property type="entry name" value="Cytochrom_C"/>
    <property type="match status" value="1"/>
</dbReference>
<evidence type="ECO:0000256" key="2">
    <source>
        <dbReference type="ARBA" id="ARBA00022723"/>
    </source>
</evidence>
<proteinExistence type="predicted"/>
<dbReference type="GO" id="GO:0009055">
    <property type="term" value="F:electron transfer activity"/>
    <property type="evidence" value="ECO:0007669"/>
    <property type="project" value="InterPro"/>
</dbReference>
<protein>
    <submittedName>
        <fullName evidence="7">Cytochrome c</fullName>
    </submittedName>
</protein>
<keyword evidence="2 4" id="KW-0479">Metal-binding</keyword>
<dbReference type="RefSeq" id="WP_211842238.1">
    <property type="nucleotide sequence ID" value="NZ_JAAEDJ010000004.1"/>
</dbReference>
<keyword evidence="8" id="KW-1185">Reference proteome</keyword>
<reference evidence="7 8" key="1">
    <citation type="submission" date="2020-08" db="EMBL/GenBank/DDBJ databases">
        <title>Genomic Encyclopedia of Type Strains, Phase IV (KMG-IV): sequencing the most valuable type-strain genomes for metagenomic binning, comparative biology and taxonomic classification.</title>
        <authorList>
            <person name="Goeker M."/>
        </authorList>
    </citation>
    <scope>NUCLEOTIDE SEQUENCE [LARGE SCALE GENOMIC DNA]</scope>
    <source>
        <strain evidence="7 8">DSM 25895</strain>
    </source>
</reference>
<feature type="signal peptide" evidence="5">
    <location>
        <begin position="1"/>
        <end position="25"/>
    </location>
</feature>
<dbReference type="SUPFAM" id="SSF46626">
    <property type="entry name" value="Cytochrome c"/>
    <property type="match status" value="1"/>
</dbReference>
<dbReference type="GO" id="GO:0046872">
    <property type="term" value="F:metal ion binding"/>
    <property type="evidence" value="ECO:0007669"/>
    <property type="project" value="UniProtKB-KW"/>
</dbReference>
<dbReference type="PANTHER" id="PTHR35008">
    <property type="entry name" value="BLL4482 PROTEIN-RELATED"/>
    <property type="match status" value="1"/>
</dbReference>
<sequence length="256" mass="27628">MSRSMRRACFLLALGAALAGGYALAQQAGPSDARRALYMPFTPPPGERTTADVAWPAPASISLPAPIPGIGRPASEAEIAGWDIAVGGDGRRLPPGRGSVRDGEELYQTHCAACHGEFGEGVDRWPALMGGRGTLNTDQARRTVGSFWQHAPAVFDYIRRAMPYAAPQSLSNDEYYAITAYILHLNELLPEDAEVDAARLRAIRMPNRDGFILEARPDTPDEACMAGCRAGRPVRIEVDSRQFVRPGSHSGFAEPQ</sequence>
<evidence type="ECO:0000256" key="5">
    <source>
        <dbReference type="SAM" id="SignalP"/>
    </source>
</evidence>
<organism evidence="7 8">
    <name type="scientific">Neoroseomonas alkaliterrae</name>
    <dbReference type="NCBI Taxonomy" id="1452450"/>
    <lineage>
        <taxon>Bacteria</taxon>
        <taxon>Pseudomonadati</taxon>
        <taxon>Pseudomonadota</taxon>
        <taxon>Alphaproteobacteria</taxon>
        <taxon>Acetobacterales</taxon>
        <taxon>Acetobacteraceae</taxon>
        <taxon>Neoroseomonas</taxon>
    </lineage>
</organism>
<dbReference type="InterPro" id="IPR036909">
    <property type="entry name" value="Cyt_c-like_dom_sf"/>
</dbReference>
<dbReference type="Gene3D" id="1.10.760.10">
    <property type="entry name" value="Cytochrome c-like domain"/>
    <property type="match status" value="1"/>
</dbReference>
<evidence type="ECO:0000313" key="8">
    <source>
        <dbReference type="Proteomes" id="UP000562254"/>
    </source>
</evidence>
<keyword evidence="1 4" id="KW-0349">Heme</keyword>
<feature type="chain" id="PRO_5032390642" evidence="5">
    <location>
        <begin position="26"/>
        <end position="256"/>
    </location>
</feature>
<dbReference type="InterPro" id="IPR051459">
    <property type="entry name" value="Cytochrome_c-type_DH"/>
</dbReference>
<dbReference type="InterPro" id="IPR009056">
    <property type="entry name" value="Cyt_c-like_dom"/>
</dbReference>
<dbReference type="PROSITE" id="PS51007">
    <property type="entry name" value="CYTC"/>
    <property type="match status" value="1"/>
</dbReference>
<dbReference type="GO" id="GO:0020037">
    <property type="term" value="F:heme binding"/>
    <property type="evidence" value="ECO:0007669"/>
    <property type="project" value="InterPro"/>
</dbReference>
<evidence type="ECO:0000256" key="1">
    <source>
        <dbReference type="ARBA" id="ARBA00022617"/>
    </source>
</evidence>
<comment type="caution">
    <text evidence="7">The sequence shown here is derived from an EMBL/GenBank/DDBJ whole genome shotgun (WGS) entry which is preliminary data.</text>
</comment>
<feature type="domain" description="Cytochrome c" evidence="6">
    <location>
        <begin position="98"/>
        <end position="186"/>
    </location>
</feature>
<name>A0A840Y6F1_9PROT</name>